<dbReference type="Proteomes" id="UP000515789">
    <property type="component" value="Chromosome"/>
</dbReference>
<proteinExistence type="predicted"/>
<reference evidence="3 4" key="1">
    <citation type="submission" date="2019-04" db="EMBL/GenBank/DDBJ databases">
        <authorList>
            <person name="Schori C."/>
            <person name="Ahrens C."/>
        </authorList>
    </citation>
    <scope>NUCLEOTIDE SEQUENCE [LARGE SCALE GENOMIC DNA]</scope>
    <source>
        <strain evidence="3 4">DSM 2950</strain>
    </source>
</reference>
<evidence type="ECO:0000313" key="4">
    <source>
        <dbReference type="Proteomes" id="UP000515789"/>
    </source>
</evidence>
<protein>
    <recommendedName>
        <fullName evidence="5">Phage capsid protein</fullName>
    </recommendedName>
</protein>
<evidence type="ECO:0008006" key="5">
    <source>
        <dbReference type="Google" id="ProtNLM"/>
    </source>
</evidence>
<dbReference type="EMBL" id="CP039126">
    <property type="protein sequence ID" value="QMW79327.1"/>
    <property type="molecule type" value="Genomic_DNA"/>
</dbReference>
<dbReference type="AlphaFoldDB" id="A0A7G5MXI4"/>
<accession>A0A7G5MXI4</accession>
<evidence type="ECO:0000256" key="2">
    <source>
        <dbReference type="SAM" id="MobiDB-lite"/>
    </source>
</evidence>
<dbReference type="Pfam" id="PF06810">
    <property type="entry name" value="Phage_scaffold"/>
    <property type="match status" value="1"/>
</dbReference>
<sequence length="247" mass="28332">MGFDSPHTCYLAGGQSGRIQPQKERSIKSFQEARKMKNIYEIMKEFGIEIPEDKKEGFDKAWKENYRTKAEFEKAAAKRDEYKQSLEDVQGKLEDFEKVDVEDLQNQVKTLTADLQKEKEERAAEESRRALEKTVDTFMGDKKFVNSLTADSIRGKLMEELDKDTAKGKSIEDIFKGLITDKDGNQIPNIVVDEGQQKAEQNKAKFTTKFTGTGNGGMTKDDFRKLSLDERTKLKQSDPELYEAMRK</sequence>
<evidence type="ECO:0000256" key="1">
    <source>
        <dbReference type="SAM" id="Coils"/>
    </source>
</evidence>
<feature type="region of interest" description="Disordered" evidence="2">
    <location>
        <begin position="1"/>
        <end position="27"/>
    </location>
</feature>
<name>A0A7G5MXI4_9FIRM</name>
<dbReference type="InterPro" id="IPR009636">
    <property type="entry name" value="SCAF"/>
</dbReference>
<evidence type="ECO:0000313" key="3">
    <source>
        <dbReference type="EMBL" id="QMW79327.1"/>
    </source>
</evidence>
<keyword evidence="1" id="KW-0175">Coiled coil</keyword>
<gene>
    <name evidence="3" type="ORF">E5259_17925</name>
</gene>
<organism evidence="3 4">
    <name type="scientific">Blautia producta</name>
    <dbReference type="NCBI Taxonomy" id="33035"/>
    <lineage>
        <taxon>Bacteria</taxon>
        <taxon>Bacillati</taxon>
        <taxon>Bacillota</taxon>
        <taxon>Clostridia</taxon>
        <taxon>Lachnospirales</taxon>
        <taxon>Lachnospiraceae</taxon>
        <taxon>Blautia</taxon>
    </lineage>
</organism>
<feature type="coiled-coil region" evidence="1">
    <location>
        <begin position="72"/>
        <end position="137"/>
    </location>
</feature>